<dbReference type="InterPro" id="IPR009057">
    <property type="entry name" value="Homeodomain-like_sf"/>
</dbReference>
<accession>A0A5C8ZQ29</accession>
<dbReference type="SMART" id="SM00342">
    <property type="entry name" value="HTH_ARAC"/>
    <property type="match status" value="1"/>
</dbReference>
<dbReference type="PANTHER" id="PTHR47894:SF4">
    <property type="entry name" value="HTH-TYPE TRANSCRIPTIONAL REGULATOR GADX"/>
    <property type="match status" value="1"/>
</dbReference>
<dbReference type="GO" id="GO:0003700">
    <property type="term" value="F:DNA-binding transcription factor activity"/>
    <property type="evidence" value="ECO:0007669"/>
    <property type="project" value="InterPro"/>
</dbReference>
<sequence>MHGLIRATTLRGYEQLVTELGGDPAPLLRRYHLPSAGQQVIERFIPYRNAALLFETSAAELDCPDFGLRLSRYQGWETLGPVAVIARNARTVLDACRSIARYLYTHSPALSLELRTNPADGSLQFNYWINELNLQQNRQAYELSLANGLQLLRLPAGRQLRLCRVGFRHSRMADASTYRQVFGCTVEFDREWCGFQIDADLANQTIDQADAETHRLATAYLEDHYAARGQHLTERVRGLIEQLLPTGQCTARNIADHLSLHPRTLQRRLADEGQRYDTLLDTVRRDQADYYLRQRGLYLSQVSGLLGYAEQSAFNRACRRWFNTTPRAYRSRLQ</sequence>
<dbReference type="RefSeq" id="WP_148065465.1">
    <property type="nucleotide sequence ID" value="NZ_VRYZ01000008.1"/>
</dbReference>
<evidence type="ECO:0000259" key="4">
    <source>
        <dbReference type="PROSITE" id="PS01124"/>
    </source>
</evidence>
<name>A0A5C8ZQ29_9GAMM</name>
<dbReference type="Pfam" id="PF12625">
    <property type="entry name" value="Arabinose_bd"/>
    <property type="match status" value="1"/>
</dbReference>
<dbReference type="AlphaFoldDB" id="A0A5C8ZQ29"/>
<organism evidence="5 6">
    <name type="scientific">Parahaliea aestuarii</name>
    <dbReference type="NCBI Taxonomy" id="1852021"/>
    <lineage>
        <taxon>Bacteria</taxon>
        <taxon>Pseudomonadati</taxon>
        <taxon>Pseudomonadota</taxon>
        <taxon>Gammaproteobacteria</taxon>
        <taxon>Cellvibrionales</taxon>
        <taxon>Halieaceae</taxon>
        <taxon>Parahaliea</taxon>
    </lineage>
</organism>
<keyword evidence="6" id="KW-1185">Reference proteome</keyword>
<dbReference type="GO" id="GO:0005829">
    <property type="term" value="C:cytosol"/>
    <property type="evidence" value="ECO:0007669"/>
    <property type="project" value="TreeGrafter"/>
</dbReference>
<evidence type="ECO:0000256" key="3">
    <source>
        <dbReference type="ARBA" id="ARBA00023163"/>
    </source>
</evidence>
<dbReference type="Gene3D" id="1.10.10.60">
    <property type="entry name" value="Homeodomain-like"/>
    <property type="match status" value="1"/>
</dbReference>
<dbReference type="PANTHER" id="PTHR47894">
    <property type="entry name" value="HTH-TYPE TRANSCRIPTIONAL REGULATOR GADX"/>
    <property type="match status" value="1"/>
</dbReference>
<dbReference type="GO" id="GO:0000976">
    <property type="term" value="F:transcription cis-regulatory region binding"/>
    <property type="evidence" value="ECO:0007669"/>
    <property type="project" value="TreeGrafter"/>
</dbReference>
<comment type="caution">
    <text evidence="5">The sequence shown here is derived from an EMBL/GenBank/DDBJ whole genome shotgun (WGS) entry which is preliminary data.</text>
</comment>
<dbReference type="Pfam" id="PF12833">
    <property type="entry name" value="HTH_18"/>
    <property type="match status" value="1"/>
</dbReference>
<dbReference type="OrthoDB" id="6816069at2"/>
<keyword evidence="3" id="KW-0804">Transcription</keyword>
<dbReference type="InterPro" id="IPR018060">
    <property type="entry name" value="HTH_AraC"/>
</dbReference>
<dbReference type="EMBL" id="VRYZ01000008">
    <property type="protein sequence ID" value="TXS89607.1"/>
    <property type="molecule type" value="Genomic_DNA"/>
</dbReference>
<evidence type="ECO:0000256" key="1">
    <source>
        <dbReference type="ARBA" id="ARBA00023015"/>
    </source>
</evidence>
<evidence type="ECO:0000313" key="5">
    <source>
        <dbReference type="EMBL" id="TXS89607.1"/>
    </source>
</evidence>
<dbReference type="SUPFAM" id="SSF46689">
    <property type="entry name" value="Homeodomain-like"/>
    <property type="match status" value="1"/>
</dbReference>
<keyword evidence="1" id="KW-0805">Transcription regulation</keyword>
<dbReference type="PROSITE" id="PS01124">
    <property type="entry name" value="HTH_ARAC_FAMILY_2"/>
    <property type="match status" value="1"/>
</dbReference>
<keyword evidence="2" id="KW-0238">DNA-binding</keyword>
<gene>
    <name evidence="5" type="ORF">FVW59_16450</name>
</gene>
<reference evidence="5 6" key="1">
    <citation type="submission" date="2019-08" db="EMBL/GenBank/DDBJ databases">
        <title>Parahaliea maris sp. nov., isolated from the surface seawater.</title>
        <authorList>
            <person name="Liu Y."/>
        </authorList>
    </citation>
    <scope>NUCLEOTIDE SEQUENCE [LARGE SCALE GENOMIC DNA]</scope>
    <source>
        <strain evidence="5 6">S2-26</strain>
    </source>
</reference>
<protein>
    <submittedName>
        <fullName evidence="5">AraC family transcriptional regulator</fullName>
    </submittedName>
</protein>
<feature type="domain" description="HTH araC/xylS-type" evidence="4">
    <location>
        <begin position="234"/>
        <end position="332"/>
    </location>
</feature>
<evidence type="ECO:0000256" key="2">
    <source>
        <dbReference type="ARBA" id="ARBA00023125"/>
    </source>
</evidence>
<dbReference type="InterPro" id="IPR032687">
    <property type="entry name" value="AraC-type_N"/>
</dbReference>
<proteinExistence type="predicted"/>
<dbReference type="Proteomes" id="UP000321933">
    <property type="component" value="Unassembled WGS sequence"/>
</dbReference>
<evidence type="ECO:0000313" key="6">
    <source>
        <dbReference type="Proteomes" id="UP000321933"/>
    </source>
</evidence>